<feature type="non-terminal residue" evidence="1">
    <location>
        <position position="1"/>
    </location>
</feature>
<protein>
    <submittedName>
        <fullName evidence="1">Uncharacterized protein</fullName>
    </submittedName>
</protein>
<evidence type="ECO:0000313" key="1">
    <source>
        <dbReference type="EMBL" id="KUK85729.1"/>
    </source>
</evidence>
<proteinExistence type="predicted"/>
<organism evidence="1 2">
    <name type="scientific">candidate division TA06 bacterium 34_109</name>
    <dbReference type="NCBI Taxonomy" id="1635277"/>
    <lineage>
        <taxon>Bacteria</taxon>
        <taxon>Bacteria division TA06</taxon>
    </lineage>
</organism>
<sequence>LVFIIEGTETNKLIITPREIVIKSTRANELSNFPQNLFNPSSQDYQKSKQKCQAPLFTFHAIPDPDKLVKIRSLFTNNFNINFEKRKNGARTCIFKSVRYNYI</sequence>
<dbReference type="Proteomes" id="UP000053467">
    <property type="component" value="Unassembled WGS sequence"/>
</dbReference>
<gene>
    <name evidence="1" type="ORF">XE03_1929</name>
</gene>
<evidence type="ECO:0000313" key="2">
    <source>
        <dbReference type="Proteomes" id="UP000053467"/>
    </source>
</evidence>
<accession>A0A101HZK8</accession>
<dbReference type="EMBL" id="LGGX01000046">
    <property type="protein sequence ID" value="KUK85729.1"/>
    <property type="molecule type" value="Genomic_DNA"/>
</dbReference>
<dbReference type="AlphaFoldDB" id="A0A101HZK8"/>
<reference evidence="2" key="1">
    <citation type="journal article" date="2015" name="MBio">
        <title>Genome-Resolved Metagenomic Analysis Reveals Roles for Candidate Phyla and Other Microbial Community Members in Biogeochemical Transformations in Oil Reservoirs.</title>
        <authorList>
            <person name="Hu P."/>
            <person name="Tom L."/>
            <person name="Singh A."/>
            <person name="Thomas B.C."/>
            <person name="Baker B.J."/>
            <person name="Piceno Y.M."/>
            <person name="Andersen G.L."/>
            <person name="Banfield J.F."/>
        </authorList>
    </citation>
    <scope>NUCLEOTIDE SEQUENCE [LARGE SCALE GENOMIC DNA]</scope>
</reference>
<name>A0A101HZK8_UNCT6</name>
<comment type="caution">
    <text evidence="1">The sequence shown here is derived from an EMBL/GenBank/DDBJ whole genome shotgun (WGS) entry which is preliminary data.</text>
</comment>